<comment type="caution">
    <text evidence="12">The sequence shown here is derived from an EMBL/GenBank/DDBJ whole genome shotgun (WGS) entry which is preliminary data.</text>
</comment>
<keyword evidence="6 11" id="KW-0812">Transmembrane</keyword>
<evidence type="ECO:0000256" key="4">
    <source>
        <dbReference type="ARBA" id="ARBA00020410"/>
    </source>
</evidence>
<dbReference type="AlphaFoldDB" id="A0A8H7VBX7"/>
<evidence type="ECO:0000256" key="3">
    <source>
        <dbReference type="ARBA" id="ARBA00010345"/>
    </source>
</evidence>
<dbReference type="GO" id="GO:0006506">
    <property type="term" value="P:GPI anchor biosynthetic process"/>
    <property type="evidence" value="ECO:0007669"/>
    <property type="project" value="UniProtKB-UniPathway"/>
</dbReference>
<dbReference type="InterPro" id="IPR013233">
    <property type="entry name" value="PIG-X/PBN1"/>
</dbReference>
<accession>A0A8H7VBX7</accession>
<sequence length="240" mass="28049">MVQVSWHFDKETSFHPHIITRLESIQQEDPNCWFDIIYQLPASVFVDPNQVDSNIYVFGETDLEAPLEHVKEPRGSTIIIRKKQQDEEHEKEKENVIIDLPIHLRYQRPSSTETYRSIKIPKPRAGWTCKIPIKDNEQVDNGPWTRNKNRLLLPPLQENALIPINKMDPSKTVFQDVLVTGKEDYLVLYVPVGRTQDLDMVQMGTMVAVVTCTLWIILATWKSITKRRRYDAKGKRRRSE</sequence>
<name>A0A8H7VBX7_9FUNG</name>
<comment type="similarity">
    <text evidence="3 11">Belongs to the PIGX family.</text>
</comment>
<evidence type="ECO:0000313" key="12">
    <source>
        <dbReference type="EMBL" id="KAG2217536.1"/>
    </source>
</evidence>
<keyword evidence="10" id="KW-0325">Glycoprotein</keyword>
<dbReference type="GO" id="GO:1990529">
    <property type="term" value="C:glycosylphosphatidylinositol-mannosyltransferase I complex"/>
    <property type="evidence" value="ECO:0007669"/>
    <property type="project" value="TreeGrafter"/>
</dbReference>
<organism evidence="12 13">
    <name type="scientific">Circinella minor</name>
    <dbReference type="NCBI Taxonomy" id="1195481"/>
    <lineage>
        <taxon>Eukaryota</taxon>
        <taxon>Fungi</taxon>
        <taxon>Fungi incertae sedis</taxon>
        <taxon>Mucoromycota</taxon>
        <taxon>Mucoromycotina</taxon>
        <taxon>Mucoromycetes</taxon>
        <taxon>Mucorales</taxon>
        <taxon>Lichtheimiaceae</taxon>
        <taxon>Circinella</taxon>
    </lineage>
</organism>
<evidence type="ECO:0000256" key="5">
    <source>
        <dbReference type="ARBA" id="ARBA00022502"/>
    </source>
</evidence>
<dbReference type="PANTHER" id="PTHR28533">
    <property type="entry name" value="PROTEIN PBN1"/>
    <property type="match status" value="1"/>
</dbReference>
<keyword evidence="8 11" id="KW-1133">Transmembrane helix</keyword>
<gene>
    <name evidence="12" type="ORF">INT45_009961</name>
</gene>
<evidence type="ECO:0000256" key="1">
    <source>
        <dbReference type="ARBA" id="ARBA00004643"/>
    </source>
</evidence>
<evidence type="ECO:0000256" key="7">
    <source>
        <dbReference type="ARBA" id="ARBA00022824"/>
    </source>
</evidence>
<dbReference type="Proteomes" id="UP000646827">
    <property type="component" value="Unassembled WGS sequence"/>
</dbReference>
<dbReference type="EMBL" id="JAEPRB010000291">
    <property type="protein sequence ID" value="KAG2217536.1"/>
    <property type="molecule type" value="Genomic_DNA"/>
</dbReference>
<dbReference type="GO" id="GO:0005789">
    <property type="term" value="C:endoplasmic reticulum membrane"/>
    <property type="evidence" value="ECO:0007669"/>
    <property type="project" value="UniProtKB-SubCell"/>
</dbReference>
<keyword evidence="5 11" id="KW-0337">GPI-anchor biosynthesis</keyword>
<dbReference type="UniPathway" id="UPA00196"/>
<evidence type="ECO:0000256" key="11">
    <source>
        <dbReference type="RuleBase" id="RU366056"/>
    </source>
</evidence>
<evidence type="ECO:0000313" key="13">
    <source>
        <dbReference type="Proteomes" id="UP000646827"/>
    </source>
</evidence>
<evidence type="ECO:0000256" key="6">
    <source>
        <dbReference type="ARBA" id="ARBA00022692"/>
    </source>
</evidence>
<feature type="transmembrane region" description="Helical" evidence="11">
    <location>
        <begin position="200"/>
        <end position="221"/>
    </location>
</feature>
<protein>
    <recommendedName>
        <fullName evidence="4 11">Protein PBN1</fullName>
    </recommendedName>
</protein>
<comment type="pathway">
    <text evidence="2 11">Glycolipid biosynthesis; glycosylphosphatidylinositol-anchor biosynthesis.</text>
</comment>
<keyword evidence="9 11" id="KW-0472">Membrane</keyword>
<evidence type="ECO:0000256" key="2">
    <source>
        <dbReference type="ARBA" id="ARBA00004687"/>
    </source>
</evidence>
<proteinExistence type="inferred from homology"/>
<comment type="subcellular location">
    <subcellularLocation>
        <location evidence="11">Endoplasmic reticulum membrane</location>
        <topology evidence="11">Single-pass membrane protein</topology>
    </subcellularLocation>
    <subcellularLocation>
        <location evidence="1">Endoplasmic reticulum membrane</location>
        <topology evidence="1">Single-pass type III membrane protein</topology>
    </subcellularLocation>
</comment>
<dbReference type="Pfam" id="PF08320">
    <property type="entry name" value="PIG-X"/>
    <property type="match status" value="1"/>
</dbReference>
<comment type="function">
    <text evidence="11">Required for proper folding and/or the stability of a subset of proteins in the endoplasmic reticulum. Component of glycosylphosphatidylinositol-mannosyltransferase 1 which transfers the first of the 4 mannoses in the GPI-anchor precursors during GPI-anchor biosynthesis. Probably acts by stabilizing the mannosyltransferase GPI14.</text>
</comment>
<dbReference type="GO" id="GO:0000030">
    <property type="term" value="F:mannosyltransferase activity"/>
    <property type="evidence" value="ECO:0007669"/>
    <property type="project" value="TreeGrafter"/>
</dbReference>
<reference evidence="12 13" key="1">
    <citation type="submission" date="2020-12" db="EMBL/GenBank/DDBJ databases">
        <title>Metabolic potential, ecology and presence of endohyphal bacteria is reflected in genomic diversity of Mucoromycotina.</title>
        <authorList>
            <person name="Muszewska A."/>
            <person name="Okrasinska A."/>
            <person name="Steczkiewicz K."/>
            <person name="Drgas O."/>
            <person name="Orlowska M."/>
            <person name="Perlinska-Lenart U."/>
            <person name="Aleksandrzak-Piekarczyk T."/>
            <person name="Szatraj K."/>
            <person name="Zielenkiewicz U."/>
            <person name="Pilsyk S."/>
            <person name="Malc E."/>
            <person name="Mieczkowski P."/>
            <person name="Kruszewska J.S."/>
            <person name="Biernat P."/>
            <person name="Pawlowska J."/>
        </authorList>
    </citation>
    <scope>NUCLEOTIDE SEQUENCE [LARGE SCALE GENOMIC DNA]</scope>
    <source>
        <strain evidence="12 13">CBS 142.35</strain>
    </source>
</reference>
<dbReference type="PANTHER" id="PTHR28533:SF1">
    <property type="entry name" value="PROTEIN PBN1"/>
    <property type="match status" value="1"/>
</dbReference>
<dbReference type="OrthoDB" id="5546453at2759"/>
<dbReference type="SMART" id="SM00780">
    <property type="entry name" value="PIG-X"/>
    <property type="match status" value="1"/>
</dbReference>
<evidence type="ECO:0000256" key="10">
    <source>
        <dbReference type="ARBA" id="ARBA00023180"/>
    </source>
</evidence>
<evidence type="ECO:0000256" key="8">
    <source>
        <dbReference type="ARBA" id="ARBA00022989"/>
    </source>
</evidence>
<keyword evidence="13" id="KW-1185">Reference proteome</keyword>
<dbReference type="InterPro" id="IPR042322">
    <property type="entry name" value="Pbn1"/>
</dbReference>
<keyword evidence="7 11" id="KW-0256">Endoplasmic reticulum</keyword>
<evidence type="ECO:0000256" key="9">
    <source>
        <dbReference type="ARBA" id="ARBA00023136"/>
    </source>
</evidence>